<gene>
    <name evidence="2" type="ORF">URODEC1_LOCUS68822</name>
</gene>
<dbReference type="EMBL" id="OZ075137">
    <property type="protein sequence ID" value="CAL5008097.1"/>
    <property type="molecule type" value="Genomic_DNA"/>
</dbReference>
<feature type="compositionally biased region" description="Low complexity" evidence="1">
    <location>
        <begin position="18"/>
        <end position="34"/>
    </location>
</feature>
<feature type="region of interest" description="Disordered" evidence="1">
    <location>
        <begin position="1"/>
        <end position="52"/>
    </location>
</feature>
<dbReference type="Proteomes" id="UP001497457">
    <property type="component" value="Chromosome 27b"/>
</dbReference>
<organism evidence="2 3">
    <name type="scientific">Urochloa decumbens</name>
    <dbReference type="NCBI Taxonomy" id="240449"/>
    <lineage>
        <taxon>Eukaryota</taxon>
        <taxon>Viridiplantae</taxon>
        <taxon>Streptophyta</taxon>
        <taxon>Embryophyta</taxon>
        <taxon>Tracheophyta</taxon>
        <taxon>Spermatophyta</taxon>
        <taxon>Magnoliopsida</taxon>
        <taxon>Liliopsida</taxon>
        <taxon>Poales</taxon>
        <taxon>Poaceae</taxon>
        <taxon>PACMAD clade</taxon>
        <taxon>Panicoideae</taxon>
        <taxon>Panicodae</taxon>
        <taxon>Paniceae</taxon>
        <taxon>Melinidinae</taxon>
        <taxon>Urochloa</taxon>
    </lineage>
</organism>
<protein>
    <submittedName>
        <fullName evidence="2">Uncharacterized protein</fullName>
    </submittedName>
</protein>
<keyword evidence="3" id="KW-1185">Reference proteome</keyword>
<evidence type="ECO:0000313" key="3">
    <source>
        <dbReference type="Proteomes" id="UP001497457"/>
    </source>
</evidence>
<proteinExistence type="predicted"/>
<reference evidence="2" key="1">
    <citation type="submission" date="2024-10" db="EMBL/GenBank/DDBJ databases">
        <authorList>
            <person name="Ryan C."/>
        </authorList>
    </citation>
    <scope>NUCLEOTIDE SEQUENCE [LARGE SCALE GENOMIC DNA]</scope>
</reference>
<dbReference type="AlphaFoldDB" id="A0ABC9BX34"/>
<evidence type="ECO:0000313" key="2">
    <source>
        <dbReference type="EMBL" id="CAL5008097.1"/>
    </source>
</evidence>
<name>A0ABC9BX34_9POAL</name>
<accession>A0ABC9BX34</accession>
<sequence length="68" mass="7334">MSLRHVMSRMAWRDAKDAASSSPAPRGTRRAAPADSSRREVPARGGAAPAPEEPVRALMFLSFWGPNS</sequence>
<evidence type="ECO:0000256" key="1">
    <source>
        <dbReference type="SAM" id="MobiDB-lite"/>
    </source>
</evidence>